<dbReference type="NCBIfam" id="NF003840">
    <property type="entry name" value="PRK05421.1-2"/>
    <property type="match status" value="1"/>
</dbReference>
<feature type="signal peptide" evidence="1">
    <location>
        <begin position="1"/>
        <end position="25"/>
    </location>
</feature>
<sequence>MLNVVRASRPFAIALLCTLTLSACPAPEEQAQIRQLGHYPATHLSGETLTLLNWNIYKQRQAPEWQQELSAIKRDYAPQILTFQEINVDLSQDPGFDGFGQQFAANLKLDESQASGVATASRSAPIASQAYLSDPKEPLLASPKLFLTTEFALSQRDDTLLLVNIHAINFVTTHNYQRQLLQLRQQVLSHSGPMILAGDFNSWNPTRRQQLDQIAEQLQLQAVQFSQPVSAFMGQPLDHIYHSPHLSVSQAHTLAQYQSSDHHPLLVEFAFLPNRP</sequence>
<dbReference type="Proteomes" id="UP001499988">
    <property type="component" value="Unassembled WGS sequence"/>
</dbReference>
<dbReference type="SUPFAM" id="SSF56219">
    <property type="entry name" value="DNase I-like"/>
    <property type="match status" value="1"/>
</dbReference>
<dbReference type="PROSITE" id="PS51257">
    <property type="entry name" value="PROKAR_LIPOPROTEIN"/>
    <property type="match status" value="1"/>
</dbReference>
<keyword evidence="4" id="KW-1185">Reference proteome</keyword>
<keyword evidence="3" id="KW-0255">Endonuclease</keyword>
<proteinExistence type="predicted"/>
<reference evidence="4" key="1">
    <citation type="journal article" date="2019" name="Int. J. Syst. Evol. Microbiol.">
        <title>The Global Catalogue of Microorganisms (GCM) 10K type strain sequencing project: providing services to taxonomists for standard genome sequencing and annotation.</title>
        <authorList>
            <consortium name="The Broad Institute Genomics Platform"/>
            <consortium name="The Broad Institute Genome Sequencing Center for Infectious Disease"/>
            <person name="Wu L."/>
            <person name="Ma J."/>
        </authorList>
    </citation>
    <scope>NUCLEOTIDE SEQUENCE [LARGE SCALE GENOMIC DNA]</scope>
    <source>
        <strain evidence="4">JCM 18401</strain>
    </source>
</reference>
<dbReference type="Gene3D" id="3.60.10.10">
    <property type="entry name" value="Endonuclease/exonuclease/phosphatase"/>
    <property type="match status" value="1"/>
</dbReference>
<evidence type="ECO:0000256" key="1">
    <source>
        <dbReference type="SAM" id="SignalP"/>
    </source>
</evidence>
<feature type="domain" description="Endonuclease/exonuclease/phosphatase" evidence="2">
    <location>
        <begin position="53"/>
        <end position="262"/>
    </location>
</feature>
<dbReference type="NCBIfam" id="NF003842">
    <property type="entry name" value="PRK05421.1-4"/>
    <property type="match status" value="1"/>
</dbReference>
<protein>
    <submittedName>
        <fullName evidence="3">Endonuclease/exonuclease/phosphatase family protein</fullName>
    </submittedName>
</protein>
<keyword evidence="3" id="KW-0540">Nuclease</keyword>
<dbReference type="EMBL" id="BAABJZ010000061">
    <property type="protein sequence ID" value="GAA4886011.1"/>
    <property type="molecule type" value="Genomic_DNA"/>
</dbReference>
<comment type="caution">
    <text evidence="3">The sequence shown here is derived from an EMBL/GenBank/DDBJ whole genome shotgun (WGS) entry which is preliminary data.</text>
</comment>
<evidence type="ECO:0000313" key="4">
    <source>
        <dbReference type="Proteomes" id="UP001499988"/>
    </source>
</evidence>
<accession>A0ABP9EV40</accession>
<dbReference type="InterPro" id="IPR036691">
    <property type="entry name" value="Endo/exonu/phosph_ase_sf"/>
</dbReference>
<feature type="chain" id="PRO_5047243746" evidence="1">
    <location>
        <begin position="26"/>
        <end position="276"/>
    </location>
</feature>
<dbReference type="RefSeq" id="WP_345335161.1">
    <property type="nucleotide sequence ID" value="NZ_BAABJZ010000061.1"/>
</dbReference>
<dbReference type="InterPro" id="IPR005135">
    <property type="entry name" value="Endo/exonuclease/phosphatase"/>
</dbReference>
<dbReference type="Pfam" id="PF03372">
    <property type="entry name" value="Exo_endo_phos"/>
    <property type="match status" value="1"/>
</dbReference>
<keyword evidence="3" id="KW-0378">Hydrolase</keyword>
<organism evidence="3 4">
    <name type="scientific">Ferrimonas pelagia</name>
    <dbReference type="NCBI Taxonomy" id="1177826"/>
    <lineage>
        <taxon>Bacteria</taxon>
        <taxon>Pseudomonadati</taxon>
        <taxon>Pseudomonadota</taxon>
        <taxon>Gammaproteobacteria</taxon>
        <taxon>Alteromonadales</taxon>
        <taxon>Ferrimonadaceae</taxon>
        <taxon>Ferrimonas</taxon>
    </lineage>
</organism>
<name>A0ABP9EV40_9GAMM</name>
<dbReference type="GO" id="GO:0004519">
    <property type="term" value="F:endonuclease activity"/>
    <property type="evidence" value="ECO:0007669"/>
    <property type="project" value="UniProtKB-KW"/>
</dbReference>
<gene>
    <name evidence="3" type="ORF">GCM10023333_19240</name>
</gene>
<evidence type="ECO:0000313" key="3">
    <source>
        <dbReference type="EMBL" id="GAA4886011.1"/>
    </source>
</evidence>
<keyword evidence="1" id="KW-0732">Signal</keyword>
<evidence type="ECO:0000259" key="2">
    <source>
        <dbReference type="Pfam" id="PF03372"/>
    </source>
</evidence>